<dbReference type="AlphaFoldDB" id="A0A1V9DNH9"/>
<evidence type="ECO:0000313" key="7">
    <source>
        <dbReference type="Proteomes" id="UP000192769"/>
    </source>
</evidence>
<keyword evidence="2" id="KW-0963">Cytoplasm</keyword>
<dbReference type="GO" id="GO:0044781">
    <property type="term" value="P:bacterial-type flagellum organization"/>
    <property type="evidence" value="ECO:0007669"/>
    <property type="project" value="UniProtKB-KW"/>
</dbReference>
<sequence>MNAAEHPAMQLSLRLLALQEQQEWEAFCALAPDYLAALEALLAEARQASRDDARLLLRQLQLKDREMTRHLQARLATLSASMARLQQGKTCCQRYAAQMPRSPFPARF</sequence>
<proteinExistence type="predicted"/>
<comment type="caution">
    <text evidence="6">The sequence shown here is derived from an EMBL/GenBank/DDBJ whole genome shotgun (WGS) entry which is preliminary data.</text>
</comment>
<keyword evidence="3" id="KW-1005">Bacterial flagellum biogenesis</keyword>
<evidence type="ECO:0000256" key="5">
    <source>
        <dbReference type="ARBA" id="ARBA00093797"/>
    </source>
</evidence>
<dbReference type="EMBL" id="MWUE01000007">
    <property type="protein sequence ID" value="OQP35408.1"/>
    <property type="molecule type" value="Genomic_DNA"/>
</dbReference>
<accession>A0A1V9DNH9</accession>
<protein>
    <recommendedName>
        <fullName evidence="5">Flagellar protein FliT</fullName>
    </recommendedName>
</protein>
<dbReference type="Proteomes" id="UP000192769">
    <property type="component" value="Unassembled WGS sequence"/>
</dbReference>
<comment type="subcellular location">
    <subcellularLocation>
        <location evidence="1">Cytoplasm</location>
        <location evidence="1">Cytosol</location>
    </subcellularLocation>
</comment>
<dbReference type="Pfam" id="PF05400">
    <property type="entry name" value="FliT"/>
    <property type="match status" value="1"/>
</dbReference>
<evidence type="ECO:0000256" key="3">
    <source>
        <dbReference type="ARBA" id="ARBA00022795"/>
    </source>
</evidence>
<dbReference type="OrthoDB" id="6631359at2"/>
<keyword evidence="7" id="KW-1185">Reference proteome</keyword>
<gene>
    <name evidence="6" type="ORF">B2J69_05290</name>
</gene>
<evidence type="ECO:0000256" key="2">
    <source>
        <dbReference type="ARBA" id="ARBA00022490"/>
    </source>
</evidence>
<dbReference type="Gene3D" id="1.20.58.380">
    <property type="entry name" value="Flagellar protein flit"/>
    <property type="match status" value="1"/>
</dbReference>
<organism evidence="6 7">
    <name type="scientific">Pantoea latae</name>
    <dbReference type="NCBI Taxonomy" id="1964541"/>
    <lineage>
        <taxon>Bacteria</taxon>
        <taxon>Pseudomonadati</taxon>
        <taxon>Pseudomonadota</taxon>
        <taxon>Gammaproteobacteria</taxon>
        <taxon>Enterobacterales</taxon>
        <taxon>Erwiniaceae</taxon>
        <taxon>Pantoea</taxon>
    </lineage>
</organism>
<evidence type="ECO:0000313" key="6">
    <source>
        <dbReference type="EMBL" id="OQP35408.1"/>
    </source>
</evidence>
<dbReference type="InterPro" id="IPR008622">
    <property type="entry name" value="FliT"/>
</dbReference>
<reference evidence="6 7" key="1">
    <citation type="submission" date="2017-02" db="EMBL/GenBank/DDBJ databases">
        <title>Whole genome shotgun sequence of Pantoea agglomerans strain AS1 isolated from a cycad, Zamia floridana in Central Florida, USA.</title>
        <authorList>
            <person name="Lata P."/>
            <person name="Govindarajan S."/>
            <person name="Qi F."/>
            <person name="Li J.-L."/>
            <person name="Maurya S.K."/>
            <person name="Sahoo M.K."/>
        </authorList>
    </citation>
    <scope>NUCLEOTIDE SEQUENCE [LARGE SCALE GENOMIC DNA]</scope>
    <source>
        <strain evidence="6 7">AS1</strain>
    </source>
</reference>
<dbReference type="RefSeq" id="WP_081137072.1">
    <property type="nucleotide sequence ID" value="NZ_MWUE01000007.1"/>
</dbReference>
<keyword evidence="4" id="KW-0143">Chaperone</keyword>
<evidence type="ECO:0000256" key="4">
    <source>
        <dbReference type="ARBA" id="ARBA00023186"/>
    </source>
</evidence>
<name>A0A1V9DNH9_9GAMM</name>
<evidence type="ECO:0000256" key="1">
    <source>
        <dbReference type="ARBA" id="ARBA00004514"/>
    </source>
</evidence>